<gene>
    <name evidence="4" type="ORF">ENJ42_07265</name>
</gene>
<accession>A0A7C5LT93</accession>
<feature type="domain" description="UspA" evidence="3">
    <location>
        <begin position="219"/>
        <end position="325"/>
    </location>
</feature>
<dbReference type="Gene3D" id="3.40.50.620">
    <property type="entry name" value="HUPs"/>
    <property type="match status" value="2"/>
</dbReference>
<evidence type="ECO:0000313" key="4">
    <source>
        <dbReference type="EMBL" id="HHL43397.1"/>
    </source>
</evidence>
<dbReference type="AlphaFoldDB" id="A0A7C5LT93"/>
<evidence type="ECO:0000256" key="1">
    <source>
        <dbReference type="ARBA" id="ARBA00008791"/>
    </source>
</evidence>
<dbReference type="Pfam" id="PF00582">
    <property type="entry name" value="Usp"/>
    <property type="match status" value="2"/>
</dbReference>
<organism evidence="4">
    <name type="scientific">Hellea balneolensis</name>
    <dbReference type="NCBI Taxonomy" id="287478"/>
    <lineage>
        <taxon>Bacteria</taxon>
        <taxon>Pseudomonadati</taxon>
        <taxon>Pseudomonadota</taxon>
        <taxon>Alphaproteobacteria</taxon>
        <taxon>Maricaulales</taxon>
        <taxon>Robiginitomaculaceae</taxon>
        <taxon>Hellea</taxon>
    </lineage>
</organism>
<feature type="coiled-coil region" evidence="2">
    <location>
        <begin position="239"/>
        <end position="266"/>
    </location>
</feature>
<name>A0A7C5LT93_9PROT</name>
<sequence length="325" mass="35949">MEELMGADMFDDETDIVCETEPKRFKILLCIDGSEESTRGLKYAVKLGQGNDADVTLLYVRPVDKGMKSGVDLARQNMLDWGVELPGMRYLKEARDQLIELGFMGGEWTEETTRKRVYGDPLGDMMKTYTAPNGSRIALKLMVAPTIASGILDEEELNDYDLTIIAMSGEGGKNVEGKINWAVTRTVVTEHRGTVLLAREIEENHGHLICVNDEKSIEAARKDAILASRCQCPVHLISVAENEDTLDKAKLAIETAKQAIEAEDVEVVSTTTTIGDPADEIIKHGKDFSVIVMADSSVKGFRRFFQSSVAYEVLQHATNSVMIVR</sequence>
<dbReference type="Proteomes" id="UP000885830">
    <property type="component" value="Unassembled WGS sequence"/>
</dbReference>
<comment type="caution">
    <text evidence="4">The sequence shown here is derived from an EMBL/GenBank/DDBJ whole genome shotgun (WGS) entry which is preliminary data.</text>
</comment>
<evidence type="ECO:0000259" key="3">
    <source>
        <dbReference type="Pfam" id="PF00582"/>
    </source>
</evidence>
<dbReference type="InterPro" id="IPR006016">
    <property type="entry name" value="UspA"/>
</dbReference>
<protein>
    <submittedName>
        <fullName evidence="4">Universal stress protein</fullName>
    </submittedName>
</protein>
<dbReference type="InterPro" id="IPR014729">
    <property type="entry name" value="Rossmann-like_a/b/a_fold"/>
</dbReference>
<evidence type="ECO:0000256" key="2">
    <source>
        <dbReference type="SAM" id="Coils"/>
    </source>
</evidence>
<feature type="domain" description="UspA" evidence="3">
    <location>
        <begin position="26"/>
        <end position="64"/>
    </location>
</feature>
<dbReference type="EMBL" id="DRMJ01000377">
    <property type="protein sequence ID" value="HHL43397.1"/>
    <property type="molecule type" value="Genomic_DNA"/>
</dbReference>
<keyword evidence="2" id="KW-0175">Coiled coil</keyword>
<dbReference type="SUPFAM" id="SSF52402">
    <property type="entry name" value="Adenine nucleotide alpha hydrolases-like"/>
    <property type="match status" value="2"/>
</dbReference>
<proteinExistence type="inferred from homology"/>
<dbReference type="PANTHER" id="PTHR46268:SF6">
    <property type="entry name" value="UNIVERSAL STRESS PROTEIN UP12"/>
    <property type="match status" value="1"/>
</dbReference>
<reference evidence="4" key="1">
    <citation type="journal article" date="2020" name="mSystems">
        <title>Genome- and Community-Level Interaction Insights into Carbon Utilization and Element Cycling Functions of Hydrothermarchaeota in Hydrothermal Sediment.</title>
        <authorList>
            <person name="Zhou Z."/>
            <person name="Liu Y."/>
            <person name="Xu W."/>
            <person name="Pan J."/>
            <person name="Luo Z.H."/>
            <person name="Li M."/>
        </authorList>
    </citation>
    <scope>NUCLEOTIDE SEQUENCE [LARGE SCALE GENOMIC DNA]</scope>
    <source>
        <strain evidence="4">HyVt-485</strain>
    </source>
</reference>
<comment type="similarity">
    <text evidence="1">Belongs to the universal stress protein A family.</text>
</comment>
<dbReference type="CDD" id="cd00293">
    <property type="entry name" value="USP-like"/>
    <property type="match status" value="2"/>
</dbReference>
<dbReference type="PANTHER" id="PTHR46268">
    <property type="entry name" value="STRESS RESPONSE PROTEIN NHAX"/>
    <property type="match status" value="1"/>
</dbReference>